<dbReference type="Pfam" id="PF24480">
    <property type="entry name" value="TPGS1_C"/>
    <property type="match status" value="1"/>
</dbReference>
<dbReference type="PANTHER" id="PTHR31932:SF2">
    <property type="entry name" value="TUBULIN POLYGLUTAMYLASE COMPLEX SUBUNIT 1"/>
    <property type="match status" value="1"/>
</dbReference>
<dbReference type="InterPro" id="IPR039235">
    <property type="entry name" value="TPGS1"/>
</dbReference>
<protein>
    <recommendedName>
        <fullName evidence="1">Tubulin polyglutamylase complex subunit 1-like C-terminal domain-containing protein</fullName>
    </recommendedName>
</protein>
<evidence type="ECO:0000313" key="2">
    <source>
        <dbReference type="EMBL" id="KAJ1086071.1"/>
    </source>
</evidence>
<keyword evidence="3" id="KW-1185">Reference proteome</keyword>
<accession>A0AAV7L2Z7</accession>
<proteinExistence type="predicted"/>
<gene>
    <name evidence="2" type="ORF">NDU88_006195</name>
</gene>
<dbReference type="AlphaFoldDB" id="A0AAV7L2Z7"/>
<evidence type="ECO:0000259" key="1">
    <source>
        <dbReference type="Pfam" id="PF24480"/>
    </source>
</evidence>
<dbReference type="InterPro" id="IPR057632">
    <property type="entry name" value="TPGS1_C"/>
</dbReference>
<feature type="domain" description="Tubulin polyglutamylase complex subunit 1-like C-terminal" evidence="1">
    <location>
        <begin position="64"/>
        <end position="251"/>
    </location>
</feature>
<dbReference type="Proteomes" id="UP001066276">
    <property type="component" value="Chromosome 12"/>
</dbReference>
<dbReference type="GO" id="GO:0008017">
    <property type="term" value="F:microtubule binding"/>
    <property type="evidence" value="ECO:0007669"/>
    <property type="project" value="TreeGrafter"/>
</dbReference>
<sequence>MEPVAPRGEGAAPMAEQLLARAGAPALMRAALVQLLEARPPEPLRFLEELFGAVAQGGPEAPSAERALWYLRLAPYTRRTAFNNNVSMAYECLCSAGRKKKPGLNGRAYSELLSRLCKEAKLPGEVTSPLLKKIRCRDHEAVPFDIFRYGTLTCFVLLEYMTKAGALYDLLSDSGAVDERVGLAVLETLEEALEASDCLVPASYLEAGSKLGPDSLALAMDKALLAKKPSSSMHREEFLGKAAALFLAKVKATH</sequence>
<evidence type="ECO:0000313" key="3">
    <source>
        <dbReference type="Proteomes" id="UP001066276"/>
    </source>
</evidence>
<dbReference type="EMBL" id="JANPWB010000016">
    <property type="protein sequence ID" value="KAJ1086071.1"/>
    <property type="molecule type" value="Genomic_DNA"/>
</dbReference>
<name>A0AAV7L2Z7_PLEWA</name>
<reference evidence="2" key="1">
    <citation type="journal article" date="2022" name="bioRxiv">
        <title>Sequencing and chromosome-scale assembly of the giantPleurodeles waltlgenome.</title>
        <authorList>
            <person name="Brown T."/>
            <person name="Elewa A."/>
            <person name="Iarovenko S."/>
            <person name="Subramanian E."/>
            <person name="Araus A.J."/>
            <person name="Petzold A."/>
            <person name="Susuki M."/>
            <person name="Suzuki K.-i.T."/>
            <person name="Hayashi T."/>
            <person name="Toyoda A."/>
            <person name="Oliveira C."/>
            <person name="Osipova E."/>
            <person name="Leigh N.D."/>
            <person name="Simon A."/>
            <person name="Yun M.H."/>
        </authorList>
    </citation>
    <scope>NUCLEOTIDE SEQUENCE</scope>
    <source>
        <strain evidence="2">20211129_DDA</strain>
        <tissue evidence="2">Liver</tissue>
    </source>
</reference>
<organism evidence="2 3">
    <name type="scientific">Pleurodeles waltl</name>
    <name type="common">Iberian ribbed newt</name>
    <dbReference type="NCBI Taxonomy" id="8319"/>
    <lineage>
        <taxon>Eukaryota</taxon>
        <taxon>Metazoa</taxon>
        <taxon>Chordata</taxon>
        <taxon>Craniata</taxon>
        <taxon>Vertebrata</taxon>
        <taxon>Euteleostomi</taxon>
        <taxon>Amphibia</taxon>
        <taxon>Batrachia</taxon>
        <taxon>Caudata</taxon>
        <taxon>Salamandroidea</taxon>
        <taxon>Salamandridae</taxon>
        <taxon>Pleurodelinae</taxon>
        <taxon>Pleurodeles</taxon>
    </lineage>
</organism>
<comment type="caution">
    <text evidence="2">The sequence shown here is derived from an EMBL/GenBank/DDBJ whole genome shotgun (WGS) entry which is preliminary data.</text>
</comment>
<dbReference type="PANTHER" id="PTHR31932">
    <property type="entry name" value="TUBULIN POLYGLUTAMYLASE COMPLEX SUBUNIT 1"/>
    <property type="match status" value="1"/>
</dbReference>